<dbReference type="InterPro" id="IPR026891">
    <property type="entry name" value="Fn3-like"/>
</dbReference>
<dbReference type="PANTHER" id="PTHR42715:SF10">
    <property type="entry name" value="BETA-GLUCOSIDASE"/>
    <property type="match status" value="1"/>
</dbReference>
<dbReference type="AlphaFoldDB" id="A0A4U8Q3Z6"/>
<feature type="transmembrane region" description="Helical" evidence="5">
    <location>
        <begin position="20"/>
        <end position="42"/>
    </location>
</feature>
<evidence type="ECO:0000256" key="3">
    <source>
        <dbReference type="ARBA" id="ARBA00023277"/>
    </source>
</evidence>
<dbReference type="PANTHER" id="PTHR42715">
    <property type="entry name" value="BETA-GLUCOSIDASE"/>
    <property type="match status" value="1"/>
</dbReference>
<evidence type="ECO:0000256" key="1">
    <source>
        <dbReference type="ARBA" id="ARBA00005336"/>
    </source>
</evidence>
<accession>A0A4U8Q3Z6</accession>
<dbReference type="SMART" id="SM01217">
    <property type="entry name" value="Fn3_like"/>
    <property type="match status" value="1"/>
</dbReference>
<dbReference type="GO" id="GO:0005975">
    <property type="term" value="P:carbohydrate metabolic process"/>
    <property type="evidence" value="ECO:0007669"/>
    <property type="project" value="InterPro"/>
</dbReference>
<keyword evidence="4 7" id="KW-0326">Glycosidase</keyword>
<keyword evidence="3" id="KW-0119">Carbohydrate metabolism</keyword>
<dbReference type="SUPFAM" id="SSF51445">
    <property type="entry name" value="(Trans)glycosidases"/>
    <property type="match status" value="1"/>
</dbReference>
<dbReference type="PROSITE" id="PS00775">
    <property type="entry name" value="GLYCOSYL_HYDROL_F3"/>
    <property type="match status" value="1"/>
</dbReference>
<evidence type="ECO:0000256" key="4">
    <source>
        <dbReference type="RuleBase" id="RU361161"/>
    </source>
</evidence>
<dbReference type="Proteomes" id="UP000306509">
    <property type="component" value="Unassembled WGS sequence"/>
</dbReference>
<dbReference type="InterPro" id="IPR019800">
    <property type="entry name" value="Glyco_hydro_3_AS"/>
</dbReference>
<evidence type="ECO:0000256" key="2">
    <source>
        <dbReference type="ARBA" id="ARBA00022801"/>
    </source>
</evidence>
<dbReference type="InterPro" id="IPR002772">
    <property type="entry name" value="Glyco_hydro_3_C"/>
</dbReference>
<keyword evidence="5" id="KW-0812">Transmembrane</keyword>
<dbReference type="InterPro" id="IPR001764">
    <property type="entry name" value="Glyco_hydro_3_N"/>
</dbReference>
<feature type="transmembrane region" description="Helical" evidence="5">
    <location>
        <begin position="933"/>
        <end position="956"/>
    </location>
</feature>
<dbReference type="PRINTS" id="PR00133">
    <property type="entry name" value="GLHYDRLASE3"/>
</dbReference>
<dbReference type="InterPro" id="IPR017853">
    <property type="entry name" value="GH"/>
</dbReference>
<dbReference type="Pfam" id="PF01915">
    <property type="entry name" value="Glyco_hydro_3_C"/>
    <property type="match status" value="1"/>
</dbReference>
<feature type="transmembrane region" description="Helical" evidence="5">
    <location>
        <begin position="54"/>
        <end position="75"/>
    </location>
</feature>
<dbReference type="Gene3D" id="3.20.20.300">
    <property type="entry name" value="Glycoside hydrolase, family 3, N-terminal domain"/>
    <property type="match status" value="1"/>
</dbReference>
<dbReference type="Pfam" id="PF14310">
    <property type="entry name" value="Fn3-like"/>
    <property type="match status" value="1"/>
</dbReference>
<evidence type="ECO:0000259" key="6">
    <source>
        <dbReference type="SMART" id="SM01217"/>
    </source>
</evidence>
<protein>
    <submittedName>
        <fullName evidence="7">Thermostable beta-glucosidase B</fullName>
        <ecNumber evidence="7">3.2.1.21</ecNumber>
    </submittedName>
</protein>
<comment type="caution">
    <text evidence="7">The sequence shown here is derived from an EMBL/GenBank/DDBJ whole genome shotgun (WGS) entry which is preliminary data.</text>
</comment>
<reference evidence="7 8" key="1">
    <citation type="journal article" date="2019" name="Anaerobe">
        <title>Detection of Robinsoniella peoriensis in multiple bone samples of a trauma patient.</title>
        <authorList>
            <person name="Schrottner P."/>
            <person name="Hartwich K."/>
            <person name="Bunk B."/>
            <person name="Schober I."/>
            <person name="Helbig S."/>
            <person name="Rudolph W.W."/>
            <person name="Gunzer F."/>
        </authorList>
    </citation>
    <scope>NUCLEOTIDE SEQUENCE [LARGE SCALE GENOMIC DNA]</scope>
    <source>
        <strain evidence="7 8">DSM 106044</strain>
    </source>
</reference>
<dbReference type="Gene3D" id="3.40.50.1700">
    <property type="entry name" value="Glycoside hydrolase family 3 C-terminal domain"/>
    <property type="match status" value="1"/>
</dbReference>
<evidence type="ECO:0000313" key="7">
    <source>
        <dbReference type="EMBL" id="TLC99521.1"/>
    </source>
</evidence>
<keyword evidence="2 4" id="KW-0378">Hydrolase</keyword>
<dbReference type="Pfam" id="PF00933">
    <property type="entry name" value="Glyco_hydro_3"/>
    <property type="match status" value="1"/>
</dbReference>
<dbReference type="InterPro" id="IPR036881">
    <property type="entry name" value="Glyco_hydro_3_C_sf"/>
</dbReference>
<keyword evidence="5" id="KW-1133">Transmembrane helix</keyword>
<dbReference type="GO" id="GO:0008422">
    <property type="term" value="F:beta-glucosidase activity"/>
    <property type="evidence" value="ECO:0007669"/>
    <property type="project" value="UniProtKB-EC"/>
</dbReference>
<dbReference type="InterPro" id="IPR036962">
    <property type="entry name" value="Glyco_hydro_3_N_sf"/>
</dbReference>
<feature type="domain" description="Fibronectin type III-like" evidence="6">
    <location>
        <begin position="459"/>
        <end position="533"/>
    </location>
</feature>
<proteinExistence type="inferred from homology"/>
<dbReference type="InterPro" id="IPR013783">
    <property type="entry name" value="Ig-like_fold"/>
</dbReference>
<sequence>MGNVEVAWEDVISVIQLVRTHLIVIAAALICMAAVMIIAGRWKKPVKGFIRFQSFMAFIVVVALVVNTMLSGALYNTLNVVLSDKGELSQENIDHSRQVIEEITGEGIVLTKNKDSFLPLAPQKINVFGWSSTNPIYGGTGSGTVDTTTAVGILEGLENAGFETNSELSDLYVNYRADRPVISINEGQEWTLPEVPASKYPDNMIEYAKEFSDTAVIVLSRTGGEGTDLPQDMGSIMDGSTMDVGTKYLKGSYVNNSVEYADFEAGQSYLEPSRTEADLVEMVCSEFENVIVVYNGANTLELDWTNDYEQIKSVLLCAGAGATGFNALGNVIAGNVNPSGKTVDTWVKDLKQAPYINNIGHFAYTNTKDVEEAAKAAWEKADGIVSFVNYTEGIYTGYRFYETAAEEKLINYNDHVMYPFGYGLSYTTFDQKMGELQITEDSIRVDVTVTNTGDTAGKEVVELYYSPPYVNGGIEKSSVNLAAFGKTDLLEPGKSQTLTISFPIEDMASYDTYGAGAYVLESGDYEISLRSDSHNVIERKVYKADRTILYDKDNPHSDDVVAAENRLDFAEGDVVYLSRADGFANYEEAVKAPENFELQGEVQGNGTYNPEDYNNPEDVMPITGADNDMELFELRGAGYDDPRWETLLDQVTVDEMVELIAYGGHQTAAVDSVKKLRTLDTDGPAGVNSSTLGAFGTGYCSEIVIAQTWNEELAAKAAQGISREFTDYNIVGWYAPSMNLHRSAFGGRNFEYYSEDSLLSSKMALAEVSAAVEEGIYPYIKHFVLNEQEINRNALLCTWFNEQSVRELYLKPFEYCVKNIEKGKLAVMSSYNFLGTEWAGGCTALLNDILREEWGFRGMVISDYFGNYGYMDADRAVRGGTDLMLGTAGNEAIMTDLSATSVTAMRQAVKNIFYVTVNSAAYEEYTPGTIPSWMLILYITDAVIAVLVLLTEILMIRSFIKKRKDSIRIEAVNTEGESKK</sequence>
<dbReference type="RefSeq" id="WP_138003341.1">
    <property type="nucleotide sequence ID" value="NZ_QGQD01000069.1"/>
</dbReference>
<evidence type="ECO:0000256" key="5">
    <source>
        <dbReference type="SAM" id="Phobius"/>
    </source>
</evidence>
<keyword evidence="8" id="KW-1185">Reference proteome</keyword>
<dbReference type="EMBL" id="QGQD01000069">
    <property type="protein sequence ID" value="TLC99521.1"/>
    <property type="molecule type" value="Genomic_DNA"/>
</dbReference>
<name>A0A4U8Q3Z6_9FIRM</name>
<dbReference type="Gene3D" id="2.60.40.10">
    <property type="entry name" value="Immunoglobulins"/>
    <property type="match status" value="1"/>
</dbReference>
<keyword evidence="5" id="KW-0472">Membrane</keyword>
<comment type="similarity">
    <text evidence="1 4">Belongs to the glycosyl hydrolase 3 family.</text>
</comment>
<organism evidence="7 8">
    <name type="scientific">Robinsoniella peoriensis</name>
    <dbReference type="NCBI Taxonomy" id="180332"/>
    <lineage>
        <taxon>Bacteria</taxon>
        <taxon>Bacillati</taxon>
        <taxon>Bacillota</taxon>
        <taxon>Clostridia</taxon>
        <taxon>Lachnospirales</taxon>
        <taxon>Lachnospiraceae</taxon>
        <taxon>Robinsoniella</taxon>
    </lineage>
</organism>
<gene>
    <name evidence="7" type="primary">bglB_4</name>
    <name evidence="7" type="ORF">DSM106044_03724</name>
</gene>
<dbReference type="SUPFAM" id="SSF52279">
    <property type="entry name" value="Beta-D-glucan exohydrolase, C-terminal domain"/>
    <property type="match status" value="1"/>
</dbReference>
<evidence type="ECO:0000313" key="8">
    <source>
        <dbReference type="Proteomes" id="UP000306509"/>
    </source>
</evidence>
<dbReference type="InterPro" id="IPR050288">
    <property type="entry name" value="Cellulose_deg_GH3"/>
</dbReference>
<dbReference type="EC" id="3.2.1.21" evidence="7"/>